<keyword evidence="1" id="KW-1133">Transmembrane helix</keyword>
<evidence type="ECO:0000256" key="1">
    <source>
        <dbReference type="SAM" id="Phobius"/>
    </source>
</evidence>
<reference evidence="3" key="2">
    <citation type="submission" date="2023-01" db="EMBL/GenBank/DDBJ databases">
        <title>Draft genome sequence of Portibacter lacus strain NBRC 108769.</title>
        <authorList>
            <person name="Sun Q."/>
            <person name="Mori K."/>
        </authorList>
    </citation>
    <scope>NUCLEOTIDE SEQUENCE</scope>
    <source>
        <strain evidence="3">NBRC 108769</strain>
    </source>
</reference>
<comment type="caution">
    <text evidence="3">The sequence shown here is derived from an EMBL/GenBank/DDBJ whole genome shotgun (WGS) entry which is preliminary data.</text>
</comment>
<keyword evidence="1" id="KW-0472">Membrane</keyword>
<evidence type="ECO:0000259" key="2">
    <source>
        <dbReference type="Pfam" id="PF18203"/>
    </source>
</evidence>
<dbReference type="Pfam" id="PF18203">
    <property type="entry name" value="IPTL-CTERM"/>
    <property type="match status" value="1"/>
</dbReference>
<evidence type="ECO:0000313" key="4">
    <source>
        <dbReference type="Proteomes" id="UP001156666"/>
    </source>
</evidence>
<organism evidence="3 4">
    <name type="scientific">Portibacter lacus</name>
    <dbReference type="NCBI Taxonomy" id="1099794"/>
    <lineage>
        <taxon>Bacteria</taxon>
        <taxon>Pseudomonadati</taxon>
        <taxon>Bacteroidota</taxon>
        <taxon>Saprospiria</taxon>
        <taxon>Saprospirales</taxon>
        <taxon>Haliscomenobacteraceae</taxon>
        <taxon>Portibacter</taxon>
    </lineage>
</organism>
<dbReference type="EMBL" id="BSOH01000030">
    <property type="protein sequence ID" value="GLR19601.1"/>
    <property type="molecule type" value="Genomic_DNA"/>
</dbReference>
<evidence type="ECO:0000313" key="3">
    <source>
        <dbReference type="EMBL" id="GLR19601.1"/>
    </source>
</evidence>
<dbReference type="InterPro" id="IPR026442">
    <property type="entry name" value="IPTL_CTERM"/>
</dbReference>
<protein>
    <recommendedName>
        <fullName evidence="2">IPTL-CTERM protein sorting domain-containing protein</fullName>
    </recommendedName>
</protein>
<sequence length="270" mass="29136">MLSSSSGGTDNRSALAYNPVDDLYYSVNAGSGSYPLDVYDGTGLLISSNASNDDWRGLFWDNNTVMAFGNEIGGGQVTKIDIDANGLPIGSSSMFNLNPVPANSQACASFDSDLNEIIIWNGSNPVVFYDGSTGMQTRTLTLSIPVTTPISNINSTSIVYGECIGAELGLYDYVSGEVLWFDKNSGDFDVSTSLGAVYPGTDRFNFAYSNNLVWIYDRNANQWISHNVFENMPAAVPTLGQWGMIILSLLLLIFAVNYLREGASSKIKLA</sequence>
<feature type="domain" description="IPTL-CTERM protein sorting" evidence="2">
    <location>
        <begin position="234"/>
        <end position="253"/>
    </location>
</feature>
<dbReference type="SUPFAM" id="SSF50998">
    <property type="entry name" value="Quinoprotein alcohol dehydrogenase-like"/>
    <property type="match status" value="1"/>
</dbReference>
<proteinExistence type="predicted"/>
<dbReference type="AlphaFoldDB" id="A0AA37WF74"/>
<reference evidence="3" key="1">
    <citation type="journal article" date="2014" name="Int. J. Syst. Evol. Microbiol.">
        <title>Complete genome sequence of Corynebacterium casei LMG S-19264T (=DSM 44701T), isolated from a smear-ripened cheese.</title>
        <authorList>
            <consortium name="US DOE Joint Genome Institute (JGI-PGF)"/>
            <person name="Walter F."/>
            <person name="Albersmeier A."/>
            <person name="Kalinowski J."/>
            <person name="Ruckert C."/>
        </authorList>
    </citation>
    <scope>NUCLEOTIDE SEQUENCE</scope>
    <source>
        <strain evidence="3">NBRC 108769</strain>
    </source>
</reference>
<feature type="transmembrane region" description="Helical" evidence="1">
    <location>
        <begin position="239"/>
        <end position="259"/>
    </location>
</feature>
<dbReference type="NCBIfam" id="TIGR04174">
    <property type="entry name" value="IPTL_CTERM"/>
    <property type="match status" value="1"/>
</dbReference>
<keyword evidence="1" id="KW-0812">Transmembrane</keyword>
<keyword evidence="4" id="KW-1185">Reference proteome</keyword>
<name>A0AA37WF74_9BACT</name>
<accession>A0AA37WF74</accession>
<dbReference type="InterPro" id="IPR011047">
    <property type="entry name" value="Quinoprotein_ADH-like_sf"/>
</dbReference>
<gene>
    <name evidence="3" type="ORF">GCM10007940_42170</name>
</gene>
<dbReference type="Proteomes" id="UP001156666">
    <property type="component" value="Unassembled WGS sequence"/>
</dbReference>